<evidence type="ECO:0000313" key="1">
    <source>
        <dbReference type="EMBL" id="CAE6357243.1"/>
    </source>
</evidence>
<dbReference type="AlphaFoldDB" id="A0A8H2WBQ8"/>
<dbReference type="EMBL" id="CAJMWT010000841">
    <property type="protein sequence ID" value="CAE6357243.1"/>
    <property type="molecule type" value="Genomic_DNA"/>
</dbReference>
<protein>
    <submittedName>
        <fullName evidence="1">Uncharacterized protein</fullName>
    </submittedName>
</protein>
<sequence length="585" mass="67395">MHPALQVPEIVRMVCSYGTSKDTVHLAITCQGLFRIAIPIAWEKVKGVVQLIKLIRNVVVDREKDLLEDFMITTIEFSSPSKEEDLERWYVYAPFVRQLEIFEDDSPYFYMPTFPALLSYARKKVLLPNLTKLLLNAREPQILNYLFWVNVLGSSSLRDLQASYPPNLMPVISNDRESTVMQAIVEHCPNLTTLGFFSYPYSEPVDNEYDKVFIRYPHPMQNFLPKASSLTNLIGSVSFLLPQSLDAIGRLPNLERLEIHYPPKSTREDIDRLGRGSLSPTAFPKLRELALWNLIQYGADFIWDLQPLVRQLLVVEIRFNPYPRRQQNGWALRKLIPTICQRSPDITGLLLDFDGDSQEGIGTPHMCNFDDAIFNIIAQLPLTRLEIMHARLPGPDATFKLTRTWPNLEVLRWTAQHVKVQELQEFAVFLPRLRHLGVEVNMSPLPQDIDMTRIANIKRREMRTLESGLHKFSDLAGNDAARIYWYLSVMWPNVRLETRSSRLDSLPGRKLDLFCVNVVNHMEPLVLDMQSVVGLPPDNFSNGIYDDAVQNYVRVMWDTGCKFMRPQLEKINAPWRMLPAEALST</sequence>
<proteinExistence type="predicted"/>
<dbReference type="Gene3D" id="3.80.10.10">
    <property type="entry name" value="Ribonuclease Inhibitor"/>
    <property type="match status" value="1"/>
</dbReference>
<dbReference type="InterPro" id="IPR032675">
    <property type="entry name" value="LRR_dom_sf"/>
</dbReference>
<accession>A0A8H2WBQ8</accession>
<evidence type="ECO:0000313" key="2">
    <source>
        <dbReference type="Proteomes" id="UP000663843"/>
    </source>
</evidence>
<organism evidence="1 2">
    <name type="scientific">Rhizoctonia solani</name>
    <dbReference type="NCBI Taxonomy" id="456999"/>
    <lineage>
        <taxon>Eukaryota</taxon>
        <taxon>Fungi</taxon>
        <taxon>Dikarya</taxon>
        <taxon>Basidiomycota</taxon>
        <taxon>Agaricomycotina</taxon>
        <taxon>Agaricomycetes</taxon>
        <taxon>Cantharellales</taxon>
        <taxon>Ceratobasidiaceae</taxon>
        <taxon>Rhizoctonia</taxon>
    </lineage>
</organism>
<comment type="caution">
    <text evidence="1">The sequence shown here is derived from an EMBL/GenBank/DDBJ whole genome shotgun (WGS) entry which is preliminary data.</text>
</comment>
<gene>
    <name evidence="1" type="ORF">RDB_LOCUS9896</name>
</gene>
<dbReference type="SUPFAM" id="SSF52047">
    <property type="entry name" value="RNI-like"/>
    <property type="match status" value="1"/>
</dbReference>
<name>A0A8H2WBQ8_9AGAM</name>
<dbReference type="Proteomes" id="UP000663843">
    <property type="component" value="Unassembled WGS sequence"/>
</dbReference>
<reference evidence="1" key="1">
    <citation type="submission" date="2021-01" db="EMBL/GenBank/DDBJ databases">
        <authorList>
            <person name="Kaushik A."/>
        </authorList>
    </citation>
    <scope>NUCLEOTIDE SEQUENCE</scope>
    <source>
        <strain evidence="1">AG2-2IIIB</strain>
    </source>
</reference>